<dbReference type="EMBL" id="BMDW01000007">
    <property type="protein sequence ID" value="GGA46275.1"/>
    <property type="molecule type" value="Genomic_DNA"/>
</dbReference>
<keyword evidence="1" id="KW-0812">Transmembrane</keyword>
<dbReference type="RefSeq" id="WP_229732920.1">
    <property type="nucleotide sequence ID" value="NZ_BMDW01000007.1"/>
</dbReference>
<comment type="caution">
    <text evidence="2">The sequence shown here is derived from an EMBL/GenBank/DDBJ whole genome shotgun (WGS) entry which is preliminary data.</text>
</comment>
<reference evidence="3" key="1">
    <citation type="journal article" date="2019" name="Int. J. Syst. Evol. Microbiol.">
        <title>The Global Catalogue of Microorganisms (GCM) 10K type strain sequencing project: providing services to taxonomists for standard genome sequencing and annotation.</title>
        <authorList>
            <consortium name="The Broad Institute Genomics Platform"/>
            <consortium name="The Broad Institute Genome Sequencing Center for Infectious Disease"/>
            <person name="Wu L."/>
            <person name="Ma J."/>
        </authorList>
    </citation>
    <scope>NUCLEOTIDE SEQUENCE [LARGE SCALE GENOMIC DNA]</scope>
    <source>
        <strain evidence="3">CGMCC 1.10106</strain>
    </source>
</reference>
<name>A0ABQ1GM92_9SPHN</name>
<proteinExistence type="predicted"/>
<keyword evidence="3" id="KW-1185">Reference proteome</keyword>
<evidence type="ECO:0000313" key="2">
    <source>
        <dbReference type="EMBL" id="GGA46275.1"/>
    </source>
</evidence>
<gene>
    <name evidence="2" type="ORF">GCM10011395_15650</name>
</gene>
<feature type="transmembrane region" description="Helical" evidence="1">
    <location>
        <begin position="58"/>
        <end position="78"/>
    </location>
</feature>
<sequence>MSDGPAVTTAPTPVAAALKGLCPRCGAPGLFRSWLDFADRCKVCGLDYGAFNVGDGPAAILTLVLGALVVGTAITIQLTWGPPIWLQLIIWLPVTVGSVVGALRIAKAALLGSEFRTAAHEGHIVPPDSESDR</sequence>
<accession>A0ABQ1GM92</accession>
<keyword evidence="1" id="KW-0472">Membrane</keyword>
<feature type="transmembrane region" description="Helical" evidence="1">
    <location>
        <begin position="84"/>
        <end position="106"/>
    </location>
</feature>
<keyword evidence="1" id="KW-1133">Transmembrane helix</keyword>
<organism evidence="2 3">
    <name type="scientific">Sphingomonas psychrolutea</name>
    <dbReference type="NCBI Taxonomy" id="1259676"/>
    <lineage>
        <taxon>Bacteria</taxon>
        <taxon>Pseudomonadati</taxon>
        <taxon>Pseudomonadota</taxon>
        <taxon>Alphaproteobacteria</taxon>
        <taxon>Sphingomonadales</taxon>
        <taxon>Sphingomonadaceae</taxon>
        <taxon>Sphingomonas</taxon>
    </lineage>
</organism>
<dbReference type="Proteomes" id="UP000618591">
    <property type="component" value="Unassembled WGS sequence"/>
</dbReference>
<dbReference type="Pfam" id="PF06170">
    <property type="entry name" value="DUF983"/>
    <property type="match status" value="1"/>
</dbReference>
<evidence type="ECO:0000256" key="1">
    <source>
        <dbReference type="SAM" id="Phobius"/>
    </source>
</evidence>
<evidence type="ECO:0000313" key="3">
    <source>
        <dbReference type="Proteomes" id="UP000618591"/>
    </source>
</evidence>
<protein>
    <submittedName>
        <fullName evidence="2">Membrane protein</fullName>
    </submittedName>
</protein>
<dbReference type="InterPro" id="IPR009325">
    <property type="entry name" value="DUF983"/>
</dbReference>